<accession>A0AAD6GGL3</accession>
<dbReference type="InterPro" id="IPR029052">
    <property type="entry name" value="Metallo-depent_PP-like"/>
</dbReference>
<evidence type="ECO:0000313" key="2">
    <source>
        <dbReference type="EMBL" id="KAJ5546915.1"/>
    </source>
</evidence>
<dbReference type="PANTHER" id="PTHR12905">
    <property type="entry name" value="METALLOPHOSPHOESTERASE"/>
    <property type="match status" value="1"/>
</dbReference>
<dbReference type="Proteomes" id="UP001220324">
    <property type="component" value="Unassembled WGS sequence"/>
</dbReference>
<dbReference type="InterPro" id="IPR051693">
    <property type="entry name" value="UPF0046_metallophosphoest"/>
</dbReference>
<dbReference type="AlphaFoldDB" id="A0AAD6GGL3"/>
<dbReference type="GO" id="GO:0016787">
    <property type="term" value="F:hydrolase activity"/>
    <property type="evidence" value="ECO:0007669"/>
    <property type="project" value="InterPro"/>
</dbReference>
<sequence length="308" mass="34575">MGIFSKQSSGLDAVIKQFRTGFWQQFLNKPYIFLARILYTWCETIPAQPLSDPVSIICISDTHNTQPICPDGDILIHAGDLTQSGSFEETQNALNWIQAQPHPTKIVVAGNHDLLLDPSQDPVSRKAETAEAERQMLDWGDIIYLENSETTVVCANGRRLRVYGSPHSPRHGTPAFQFPRSEDIWKNTIPKDVDVLVTHCPPRGHLDGLQLGCVHLLREVWRVRPRVHVFGHIHEGMGTEWVNFDGLQRAFENTTMSGGGVSNLLCMFLEFVKASLRPDVEATGLFVNACMVGGLRDEERRDPIRVII</sequence>
<gene>
    <name evidence="2" type="ORF">N7494_004500</name>
</gene>
<dbReference type="Gene3D" id="3.60.21.10">
    <property type="match status" value="1"/>
</dbReference>
<comment type="caution">
    <text evidence="2">The sequence shown here is derived from an EMBL/GenBank/DDBJ whole genome shotgun (WGS) entry which is preliminary data.</text>
</comment>
<dbReference type="CDD" id="cd07379">
    <property type="entry name" value="MPP_239FB"/>
    <property type="match status" value="1"/>
</dbReference>
<dbReference type="InterPro" id="IPR004843">
    <property type="entry name" value="Calcineurin-like_PHP"/>
</dbReference>
<evidence type="ECO:0000313" key="3">
    <source>
        <dbReference type="Proteomes" id="UP001220324"/>
    </source>
</evidence>
<organism evidence="2 3">
    <name type="scientific">Penicillium frequentans</name>
    <dbReference type="NCBI Taxonomy" id="3151616"/>
    <lineage>
        <taxon>Eukaryota</taxon>
        <taxon>Fungi</taxon>
        <taxon>Dikarya</taxon>
        <taxon>Ascomycota</taxon>
        <taxon>Pezizomycotina</taxon>
        <taxon>Eurotiomycetes</taxon>
        <taxon>Eurotiomycetidae</taxon>
        <taxon>Eurotiales</taxon>
        <taxon>Aspergillaceae</taxon>
        <taxon>Penicillium</taxon>
    </lineage>
</organism>
<feature type="domain" description="Calcineurin-like phosphoesterase" evidence="1">
    <location>
        <begin position="70"/>
        <end position="235"/>
    </location>
</feature>
<dbReference type="Pfam" id="PF00149">
    <property type="entry name" value="Metallophos"/>
    <property type="match status" value="1"/>
</dbReference>
<proteinExistence type="predicted"/>
<reference evidence="2 3" key="1">
    <citation type="journal article" date="2023" name="IMA Fungus">
        <title>Comparative genomic study of the Penicillium genus elucidates a diverse pangenome and 15 lateral gene transfer events.</title>
        <authorList>
            <person name="Petersen C."/>
            <person name="Sorensen T."/>
            <person name="Nielsen M.R."/>
            <person name="Sondergaard T.E."/>
            <person name="Sorensen J.L."/>
            <person name="Fitzpatrick D.A."/>
            <person name="Frisvad J.C."/>
            <person name="Nielsen K.L."/>
        </authorList>
    </citation>
    <scope>NUCLEOTIDE SEQUENCE [LARGE SCALE GENOMIC DNA]</scope>
    <source>
        <strain evidence="2 3">IBT 35679</strain>
    </source>
</reference>
<dbReference type="SUPFAM" id="SSF56300">
    <property type="entry name" value="Metallo-dependent phosphatases"/>
    <property type="match status" value="1"/>
</dbReference>
<evidence type="ECO:0000259" key="1">
    <source>
        <dbReference type="Pfam" id="PF00149"/>
    </source>
</evidence>
<keyword evidence="3" id="KW-1185">Reference proteome</keyword>
<dbReference type="PANTHER" id="PTHR12905:SF18">
    <property type="entry name" value="ESTER HYDROLASE, PUTATIVE (AFU_ORTHOLOGUE AFUA_4G03130)-RELATED"/>
    <property type="match status" value="1"/>
</dbReference>
<protein>
    <recommendedName>
        <fullName evidence="1">Calcineurin-like phosphoesterase domain-containing protein</fullName>
    </recommendedName>
</protein>
<dbReference type="EMBL" id="JAQIZZ010000003">
    <property type="protein sequence ID" value="KAJ5546915.1"/>
    <property type="molecule type" value="Genomic_DNA"/>
</dbReference>
<name>A0AAD6GGL3_9EURO</name>